<comment type="caution">
    <text evidence="2">The sequence shown here is derived from an EMBL/GenBank/DDBJ whole genome shotgun (WGS) entry which is preliminary data.</text>
</comment>
<evidence type="ECO:0008006" key="4">
    <source>
        <dbReference type="Google" id="ProtNLM"/>
    </source>
</evidence>
<protein>
    <recommendedName>
        <fullName evidence="4">BTB domain-containing protein</fullName>
    </recommendedName>
</protein>
<evidence type="ECO:0000256" key="1">
    <source>
        <dbReference type="SAM" id="MobiDB-lite"/>
    </source>
</evidence>
<reference evidence="2 3" key="1">
    <citation type="submission" date="2024-01" db="EMBL/GenBank/DDBJ databases">
        <title>Complete genome of Cladobotryum mycophilum ATHUM6906.</title>
        <authorList>
            <person name="Christinaki A.C."/>
            <person name="Myridakis A.I."/>
            <person name="Kouvelis V.N."/>
        </authorList>
    </citation>
    <scope>NUCLEOTIDE SEQUENCE [LARGE SCALE GENOMIC DNA]</scope>
    <source>
        <strain evidence="2 3">ATHUM6906</strain>
    </source>
</reference>
<evidence type="ECO:0000313" key="2">
    <source>
        <dbReference type="EMBL" id="KAK5989351.1"/>
    </source>
</evidence>
<sequence>MSNISLAIIDPDGDTLVILPYVEESSPSSDKKIIASESGLQLATPGNEEPNGVNGPEAEHCESTLPPPLSEVHFRVSTKHLSLASRRAKIMFKGPYEESVPLPTDGLRRWIFEPIFNPTAFEIVMNIIHLQTHKIPDNLTLVMMANVAAIVDDLECHSAVDFFAKIWLHKLGTRIPDAAQPRELSQWVLISSVFNQSELFQTATHRAILHSKLPIPSFGLPIRPKIIEVMEGKRETGIRQVIEQLHKLMIKLSQDGQFCAVECQSMLLGALVQQMHTARLLSPIPPRPFNGISLWELLCTVRSFRSPKIYCPRGHAALGEEGNVWYLEQRNAGSAIKRQRKIMPPSSPTLPKSLVAHKCSLQAQIEPELKRLESQIKGLDSADFS</sequence>
<proteinExistence type="predicted"/>
<organism evidence="2 3">
    <name type="scientific">Cladobotryum mycophilum</name>
    <dbReference type="NCBI Taxonomy" id="491253"/>
    <lineage>
        <taxon>Eukaryota</taxon>
        <taxon>Fungi</taxon>
        <taxon>Dikarya</taxon>
        <taxon>Ascomycota</taxon>
        <taxon>Pezizomycotina</taxon>
        <taxon>Sordariomycetes</taxon>
        <taxon>Hypocreomycetidae</taxon>
        <taxon>Hypocreales</taxon>
        <taxon>Hypocreaceae</taxon>
        <taxon>Cladobotryum</taxon>
    </lineage>
</organism>
<gene>
    <name evidence="2" type="ORF">PT974_10869</name>
</gene>
<dbReference type="Proteomes" id="UP001338125">
    <property type="component" value="Unassembled WGS sequence"/>
</dbReference>
<evidence type="ECO:0000313" key="3">
    <source>
        <dbReference type="Proteomes" id="UP001338125"/>
    </source>
</evidence>
<accession>A0ABR0SB10</accession>
<keyword evidence="3" id="KW-1185">Reference proteome</keyword>
<name>A0ABR0SB10_9HYPO</name>
<feature type="region of interest" description="Disordered" evidence="1">
    <location>
        <begin position="39"/>
        <end position="63"/>
    </location>
</feature>
<dbReference type="EMBL" id="JAVFKD010000015">
    <property type="protein sequence ID" value="KAK5989351.1"/>
    <property type="molecule type" value="Genomic_DNA"/>
</dbReference>